<evidence type="ECO:0000256" key="5">
    <source>
        <dbReference type="ARBA" id="ARBA00022722"/>
    </source>
</evidence>
<evidence type="ECO:0000256" key="6">
    <source>
        <dbReference type="ARBA" id="ARBA00022723"/>
    </source>
</evidence>
<dbReference type="GO" id="GO:0046872">
    <property type="term" value="F:metal ion binding"/>
    <property type="evidence" value="ECO:0007669"/>
    <property type="project" value="UniProtKB-KW"/>
</dbReference>
<dbReference type="GO" id="GO:0004527">
    <property type="term" value="F:exonuclease activity"/>
    <property type="evidence" value="ECO:0007669"/>
    <property type="project" value="UniProtKB-KW"/>
</dbReference>
<organism evidence="15">
    <name type="scientific">Chlorobium chlorochromatii (strain CaD3)</name>
    <dbReference type="NCBI Taxonomy" id="340177"/>
    <lineage>
        <taxon>Bacteria</taxon>
        <taxon>Pseudomonadati</taxon>
        <taxon>Chlorobiota</taxon>
        <taxon>Chlorobiia</taxon>
        <taxon>Chlorobiales</taxon>
        <taxon>Chlorobiaceae</taxon>
        <taxon>Chlorobium/Pelodictyon group</taxon>
        <taxon>Chlorobium</taxon>
    </lineage>
</organism>
<keyword evidence="9 13" id="KW-0408">Iron</keyword>
<dbReference type="NCBIfam" id="TIGR00372">
    <property type="entry name" value="cas4"/>
    <property type="match status" value="1"/>
</dbReference>
<dbReference type="KEGG" id="cch:Cag_1006"/>
<evidence type="ECO:0000259" key="14">
    <source>
        <dbReference type="Pfam" id="PF01930"/>
    </source>
</evidence>
<dbReference type="Gene3D" id="3.90.320.10">
    <property type="match status" value="1"/>
</dbReference>
<sequence>MYPESDFIAISALQHFAFCPRQCALIHLEQIWSENMYTAEGRELHERVDEGKTSYKSGVRITRSEPLRNATLGIAGVADVIEWHKQPNGKELPFPVEYKRGKPKKHNADKIQLCAQALCLEEMLGIHIPSGALFYGETMHRLEVEFTPPLREQTRGAAEGIHELFERGLTPPPDYSAKCKQCSLLEVCQPNLLAQHNTARNYLASLVQTLSAEDA</sequence>
<evidence type="ECO:0000256" key="9">
    <source>
        <dbReference type="ARBA" id="ARBA00023004"/>
    </source>
</evidence>
<evidence type="ECO:0000256" key="12">
    <source>
        <dbReference type="ARBA" id="ARBA00023211"/>
    </source>
</evidence>
<dbReference type="PANTHER" id="PTHR36531">
    <property type="entry name" value="CRISPR-ASSOCIATED EXONUCLEASE CAS4"/>
    <property type="match status" value="1"/>
</dbReference>
<comment type="cofactor">
    <cofactor evidence="13">
        <name>iron-sulfur cluster</name>
        <dbReference type="ChEBI" id="CHEBI:30408"/>
    </cofactor>
</comment>
<evidence type="ECO:0000256" key="7">
    <source>
        <dbReference type="ARBA" id="ARBA00022801"/>
    </source>
</evidence>
<dbReference type="InterPro" id="IPR022765">
    <property type="entry name" value="Dna2/Cas4_DUF83"/>
</dbReference>
<comment type="cofactor">
    <cofactor evidence="13">
        <name>Mg(2+)</name>
        <dbReference type="ChEBI" id="CHEBI:18420"/>
    </cofactor>
    <cofactor evidence="13">
        <name>Mn(2+)</name>
        <dbReference type="ChEBI" id="CHEBI:29035"/>
    </cofactor>
    <text evidence="13">Mg(2+) or Mn(2+) required for ssDNA cleavage activity.</text>
</comment>
<dbReference type="CDD" id="cd09637">
    <property type="entry name" value="Cas4_I-A_I-B_I-C_I-D_II-B"/>
    <property type="match status" value="1"/>
</dbReference>
<dbReference type="AlphaFoldDB" id="Q3ARV7"/>
<dbReference type="OrthoDB" id="9781776at2"/>
<comment type="cofactor">
    <cofactor evidence="1">
        <name>[4Fe-4S] cluster</name>
        <dbReference type="ChEBI" id="CHEBI:49883"/>
    </cofactor>
</comment>
<evidence type="ECO:0000256" key="3">
    <source>
        <dbReference type="ARBA" id="ARBA00012768"/>
    </source>
</evidence>
<keyword evidence="11 13" id="KW-0051">Antiviral defense</keyword>
<dbReference type="GO" id="GO:0051607">
    <property type="term" value="P:defense response to virus"/>
    <property type="evidence" value="ECO:0007669"/>
    <property type="project" value="UniProtKB-KW"/>
</dbReference>
<keyword evidence="10 13" id="KW-0411">Iron-sulfur</keyword>
<evidence type="ECO:0000256" key="4">
    <source>
        <dbReference type="ARBA" id="ARBA00020049"/>
    </source>
</evidence>
<accession>Q3ARV7</accession>
<dbReference type="EC" id="3.1.12.1" evidence="3 13"/>
<keyword evidence="6 13" id="KW-0479">Metal-binding</keyword>
<keyword evidence="8 13" id="KW-0269">Exonuclease</keyword>
<evidence type="ECO:0000313" key="15">
    <source>
        <dbReference type="EMBL" id="ABB28268.1"/>
    </source>
</evidence>
<dbReference type="eggNOG" id="COG1468">
    <property type="taxonomic scope" value="Bacteria"/>
</dbReference>
<keyword evidence="7 13" id="KW-0378">Hydrolase</keyword>
<protein>
    <recommendedName>
        <fullName evidence="4 13">CRISPR-associated exonuclease Cas4</fullName>
        <ecNumber evidence="3 13">3.1.12.1</ecNumber>
    </recommendedName>
</protein>
<dbReference type="Pfam" id="PF01930">
    <property type="entry name" value="Cas_Cas4"/>
    <property type="match status" value="1"/>
</dbReference>
<dbReference type="HOGENOM" id="CLU_102055_1_1_10"/>
<evidence type="ECO:0000256" key="13">
    <source>
        <dbReference type="RuleBase" id="RU365022"/>
    </source>
</evidence>
<dbReference type="InterPro" id="IPR051827">
    <property type="entry name" value="Cas4_exonuclease"/>
</dbReference>
<evidence type="ECO:0000256" key="2">
    <source>
        <dbReference type="ARBA" id="ARBA00009189"/>
    </source>
</evidence>
<keyword evidence="12 13" id="KW-0464">Manganese</keyword>
<comment type="function">
    <text evidence="13">CRISPR (clustered regularly interspaced short palindromic repeat) is an adaptive immune system that provides protection against mobile genetic elements (viruses, transposable elements and conjugative plasmids). CRISPR clusters contain sequences complementary to antecedent mobile elements and target invading nucleic acids. CRISPR clusters are transcribed and processed into CRISPR RNA (crRNA).</text>
</comment>
<keyword evidence="5 13" id="KW-0540">Nuclease</keyword>
<dbReference type="PANTHER" id="PTHR36531:SF6">
    <property type="entry name" value="DNA REPLICATION ATP-DEPENDENT HELICASE_NUCLEASE DNA2"/>
    <property type="match status" value="1"/>
</dbReference>
<comment type="similarity">
    <text evidence="2 13">Belongs to the CRISPR-associated exonuclease Cas4 family.</text>
</comment>
<feature type="domain" description="DUF83" evidence="14">
    <location>
        <begin position="11"/>
        <end position="189"/>
    </location>
</feature>
<evidence type="ECO:0000256" key="11">
    <source>
        <dbReference type="ARBA" id="ARBA00023118"/>
    </source>
</evidence>
<gene>
    <name evidence="15" type="ordered locus">Cag_1006</name>
</gene>
<dbReference type="InterPro" id="IPR011604">
    <property type="entry name" value="PDDEXK-like_dom_sf"/>
</dbReference>
<dbReference type="EMBL" id="CP000108">
    <property type="protein sequence ID" value="ABB28268.1"/>
    <property type="molecule type" value="Genomic_DNA"/>
</dbReference>
<evidence type="ECO:0000256" key="1">
    <source>
        <dbReference type="ARBA" id="ARBA00001966"/>
    </source>
</evidence>
<evidence type="ECO:0000256" key="10">
    <source>
        <dbReference type="ARBA" id="ARBA00023014"/>
    </source>
</evidence>
<dbReference type="InterPro" id="IPR013343">
    <property type="entry name" value="CRISPR-assoc_prot_Cas4"/>
</dbReference>
<name>Q3ARV7_CHLCH</name>
<reference evidence="15" key="1">
    <citation type="submission" date="2005-08" db="EMBL/GenBank/DDBJ databases">
        <title>Complete sequence of Chlorobium chlorochromatii CaD3.</title>
        <authorList>
            <person name="Copeland A."/>
            <person name="Lucas S."/>
            <person name="Lapidus A."/>
            <person name="Barry K."/>
            <person name="Detter J.C."/>
            <person name="Glavina T."/>
            <person name="Hammon N."/>
            <person name="Israni S."/>
            <person name="Pitluck S."/>
            <person name="Bryant D."/>
            <person name="Schmutz J."/>
            <person name="Larimer F."/>
            <person name="Land M."/>
            <person name="Kyrpides N."/>
            <person name="Ivanova N."/>
            <person name="Richardson P."/>
        </authorList>
    </citation>
    <scope>NUCLEOTIDE SEQUENCE [LARGE SCALE GENOMIC DNA]</scope>
    <source>
        <strain evidence="15">CaD3</strain>
    </source>
</reference>
<dbReference type="STRING" id="340177.Cag_1006"/>
<proteinExistence type="inferred from homology"/>
<dbReference type="GO" id="GO:0051536">
    <property type="term" value="F:iron-sulfur cluster binding"/>
    <property type="evidence" value="ECO:0007669"/>
    <property type="project" value="UniProtKB-KW"/>
</dbReference>
<evidence type="ECO:0000256" key="8">
    <source>
        <dbReference type="ARBA" id="ARBA00022839"/>
    </source>
</evidence>